<feature type="non-terminal residue" evidence="2">
    <location>
        <position position="1"/>
    </location>
</feature>
<feature type="domain" description="RRM" evidence="1">
    <location>
        <begin position="3"/>
        <end position="31"/>
    </location>
</feature>
<dbReference type="AlphaFoldDB" id="A0AAV4E1T5"/>
<comment type="caution">
    <text evidence="2">The sequence shown here is derived from an EMBL/GenBank/DDBJ whole genome shotgun (WGS) entry which is preliminary data.</text>
</comment>
<evidence type="ECO:0000313" key="2">
    <source>
        <dbReference type="EMBL" id="GFO50255.1"/>
    </source>
</evidence>
<evidence type="ECO:0000313" key="3">
    <source>
        <dbReference type="Proteomes" id="UP000735302"/>
    </source>
</evidence>
<proteinExistence type="predicted"/>
<organism evidence="2 3">
    <name type="scientific">Plakobranchus ocellatus</name>
    <dbReference type="NCBI Taxonomy" id="259542"/>
    <lineage>
        <taxon>Eukaryota</taxon>
        <taxon>Metazoa</taxon>
        <taxon>Spiralia</taxon>
        <taxon>Lophotrochozoa</taxon>
        <taxon>Mollusca</taxon>
        <taxon>Gastropoda</taxon>
        <taxon>Heterobranchia</taxon>
        <taxon>Euthyneura</taxon>
        <taxon>Panpulmonata</taxon>
        <taxon>Sacoglossa</taxon>
        <taxon>Placobranchoidea</taxon>
        <taxon>Plakobranchidae</taxon>
        <taxon>Plakobranchus</taxon>
    </lineage>
</organism>
<name>A0AAV4E1T5_9GAST</name>
<reference evidence="2 3" key="1">
    <citation type="journal article" date="2021" name="Elife">
        <title>Chloroplast acquisition without the gene transfer in kleptoplastic sea slugs, Plakobranchus ocellatus.</title>
        <authorList>
            <person name="Maeda T."/>
            <person name="Takahashi S."/>
            <person name="Yoshida T."/>
            <person name="Shimamura S."/>
            <person name="Takaki Y."/>
            <person name="Nagai Y."/>
            <person name="Toyoda A."/>
            <person name="Suzuki Y."/>
            <person name="Arimoto A."/>
            <person name="Ishii H."/>
            <person name="Satoh N."/>
            <person name="Nishiyama T."/>
            <person name="Hasebe M."/>
            <person name="Maruyama T."/>
            <person name="Minagawa J."/>
            <person name="Obokata J."/>
            <person name="Shigenobu S."/>
        </authorList>
    </citation>
    <scope>NUCLEOTIDE SEQUENCE [LARGE SCALE GENOMIC DNA]</scope>
</reference>
<gene>
    <name evidence="2" type="ORF">PoB_007676000</name>
</gene>
<dbReference type="Pfam" id="PF00076">
    <property type="entry name" value="RRM_1"/>
    <property type="match status" value="1"/>
</dbReference>
<keyword evidence="3" id="KW-1185">Reference proteome</keyword>
<evidence type="ECO:0000259" key="1">
    <source>
        <dbReference type="Pfam" id="PF00076"/>
    </source>
</evidence>
<protein>
    <submittedName>
        <fullName evidence="2">Nucleolysin tia-1/tiar</fullName>
    </submittedName>
</protein>
<dbReference type="InterPro" id="IPR000504">
    <property type="entry name" value="RRM_dom"/>
</dbReference>
<dbReference type="Proteomes" id="UP000735302">
    <property type="component" value="Unassembled WGS sequence"/>
</dbReference>
<accession>A0AAV4E1T5</accession>
<dbReference type="InterPro" id="IPR035979">
    <property type="entry name" value="RBD_domain_sf"/>
</dbReference>
<dbReference type="SUPFAM" id="SSF54928">
    <property type="entry name" value="RNA-binding domain, RBD"/>
    <property type="match status" value="1"/>
</dbReference>
<dbReference type="GO" id="GO:0003723">
    <property type="term" value="F:RNA binding"/>
    <property type="evidence" value="ECO:0007669"/>
    <property type="project" value="InterPro"/>
</dbReference>
<sequence length="64" mass="7131">PGNDPYAFVEFVDGTSAAAALAALNKRMVWGKINFTPGKTRPFNCSNVDERQVLKLYGKDFYET</sequence>
<dbReference type="EMBL" id="BLXT01008590">
    <property type="protein sequence ID" value="GFO50255.1"/>
    <property type="molecule type" value="Genomic_DNA"/>
</dbReference>